<dbReference type="InterPro" id="IPR018392">
    <property type="entry name" value="LysM"/>
</dbReference>
<evidence type="ECO:0000313" key="4">
    <source>
        <dbReference type="Proteomes" id="UP001500340"/>
    </source>
</evidence>
<accession>A0ABN0YAY8</accession>
<dbReference type="Gene3D" id="3.10.350.10">
    <property type="entry name" value="LysM domain"/>
    <property type="match status" value="1"/>
</dbReference>
<evidence type="ECO:0000313" key="3">
    <source>
        <dbReference type="EMBL" id="GAA0389355.1"/>
    </source>
</evidence>
<evidence type="ECO:0000256" key="1">
    <source>
        <dbReference type="SAM" id="MobiDB-lite"/>
    </source>
</evidence>
<dbReference type="PANTHER" id="PTHR34700">
    <property type="entry name" value="POTASSIUM BINDING PROTEIN KBP"/>
    <property type="match status" value="1"/>
</dbReference>
<organism evidence="3 4">
    <name type="scientific">Paenibacillus motobuensis</name>
    <dbReference type="NCBI Taxonomy" id="295324"/>
    <lineage>
        <taxon>Bacteria</taxon>
        <taxon>Bacillati</taxon>
        <taxon>Bacillota</taxon>
        <taxon>Bacilli</taxon>
        <taxon>Bacillales</taxon>
        <taxon>Paenibacillaceae</taxon>
        <taxon>Paenibacillus</taxon>
    </lineage>
</organism>
<dbReference type="CDD" id="cd00118">
    <property type="entry name" value="LysM"/>
    <property type="match status" value="1"/>
</dbReference>
<dbReference type="InterPro" id="IPR052196">
    <property type="entry name" value="Bact_Kbp"/>
</dbReference>
<dbReference type="EMBL" id="BAAACX010000008">
    <property type="protein sequence ID" value="GAA0389355.1"/>
    <property type="molecule type" value="Genomic_DNA"/>
</dbReference>
<comment type="caution">
    <text evidence="3">The sequence shown here is derived from an EMBL/GenBank/DDBJ whole genome shotgun (WGS) entry which is preliminary data.</text>
</comment>
<feature type="region of interest" description="Disordered" evidence="1">
    <location>
        <begin position="155"/>
        <end position="178"/>
    </location>
</feature>
<dbReference type="Pfam" id="PF01476">
    <property type="entry name" value="LysM"/>
    <property type="match status" value="1"/>
</dbReference>
<feature type="compositionally biased region" description="Basic and acidic residues" evidence="1">
    <location>
        <begin position="167"/>
        <end position="177"/>
    </location>
</feature>
<dbReference type="InterPro" id="IPR036779">
    <property type="entry name" value="LysM_dom_sf"/>
</dbReference>
<name>A0ABN0YAY8_9BACL</name>
<dbReference type="SMART" id="SM00257">
    <property type="entry name" value="LysM"/>
    <property type="match status" value="1"/>
</dbReference>
<proteinExistence type="predicted"/>
<dbReference type="SUPFAM" id="SSF54106">
    <property type="entry name" value="LysM domain"/>
    <property type="match status" value="1"/>
</dbReference>
<dbReference type="Proteomes" id="UP001500340">
    <property type="component" value="Unassembled WGS sequence"/>
</dbReference>
<evidence type="ECO:0000259" key="2">
    <source>
        <dbReference type="PROSITE" id="PS51782"/>
    </source>
</evidence>
<sequence length="230" mass="26048">MDEMNKYSMTLSYNNEKEAIEFPVLPAKIEVSESGNHKTYDISKLGEINVLRNVKLAELSFEGIFPASWFPGASVAEQRLFEPKHYVEKIQEWSRSKQPMRLVFTGGAIDIAMYVSVEKFSWSESSGAVGDIKYQISFKEYRFYAATKTEIVKDTKEGAKTTNKSSTESKPRPDTRVQPKTYTLVAGDSLWKVAKKFLGDGAKYKQIQKLNGIKDSELRKLPIGKVIKLP</sequence>
<gene>
    <name evidence="3" type="ORF">GCM10008933_20380</name>
</gene>
<protein>
    <submittedName>
        <fullName evidence="3">LysM peptidoglycan-binding domain-containing protein</fullName>
    </submittedName>
</protein>
<feature type="domain" description="LysM" evidence="2">
    <location>
        <begin position="180"/>
        <end position="229"/>
    </location>
</feature>
<dbReference type="PROSITE" id="PS51782">
    <property type="entry name" value="LYSM"/>
    <property type="match status" value="1"/>
</dbReference>
<reference evidence="3 4" key="1">
    <citation type="journal article" date="2019" name="Int. J. Syst. Evol. Microbiol.">
        <title>The Global Catalogue of Microorganisms (GCM) 10K type strain sequencing project: providing services to taxonomists for standard genome sequencing and annotation.</title>
        <authorList>
            <consortium name="The Broad Institute Genomics Platform"/>
            <consortium name="The Broad Institute Genome Sequencing Center for Infectious Disease"/>
            <person name="Wu L."/>
            <person name="Ma J."/>
        </authorList>
    </citation>
    <scope>NUCLEOTIDE SEQUENCE [LARGE SCALE GENOMIC DNA]</scope>
    <source>
        <strain evidence="3 4">JCM 12774</strain>
    </source>
</reference>
<dbReference type="PANTHER" id="PTHR34700:SF4">
    <property type="entry name" value="PHAGE-LIKE ELEMENT PBSX PROTEIN XKDP"/>
    <property type="match status" value="1"/>
</dbReference>
<keyword evidence="4" id="KW-1185">Reference proteome</keyword>